<dbReference type="GO" id="GO:0003735">
    <property type="term" value="F:structural constituent of ribosome"/>
    <property type="evidence" value="ECO:0007669"/>
    <property type="project" value="InterPro"/>
</dbReference>
<dbReference type="PANTHER" id="PTHR11545:SF2">
    <property type="entry name" value="LARGE RIBOSOMAL SUBUNIT PROTEIN UL13M"/>
    <property type="match status" value="1"/>
</dbReference>
<dbReference type="Pfam" id="PF00572">
    <property type="entry name" value="Ribosomal_L13"/>
    <property type="match status" value="1"/>
</dbReference>
<accession>A0A2M8DQR2</accession>
<dbReference type="SUPFAM" id="SSF52161">
    <property type="entry name" value="Ribosomal protein L13"/>
    <property type="match status" value="1"/>
</dbReference>
<comment type="caution">
    <text evidence="3">The sequence shown here is derived from an EMBL/GenBank/DDBJ whole genome shotgun (WGS) entry which is preliminary data.</text>
</comment>
<dbReference type="GO" id="GO:0006412">
    <property type="term" value="P:translation"/>
    <property type="evidence" value="ECO:0007669"/>
    <property type="project" value="InterPro"/>
</dbReference>
<dbReference type="GO" id="GO:0005840">
    <property type="term" value="C:ribosome"/>
    <property type="evidence" value="ECO:0007669"/>
    <property type="project" value="UniProtKB-KW"/>
</dbReference>
<dbReference type="PANTHER" id="PTHR11545">
    <property type="entry name" value="RIBOSOMAL PROTEIN L13"/>
    <property type="match status" value="1"/>
</dbReference>
<dbReference type="Proteomes" id="UP000230136">
    <property type="component" value="Unassembled WGS sequence"/>
</dbReference>
<dbReference type="Gene3D" id="3.90.1180.10">
    <property type="entry name" value="Ribosomal protein L13"/>
    <property type="match status" value="1"/>
</dbReference>
<evidence type="ECO:0000256" key="2">
    <source>
        <dbReference type="ARBA" id="ARBA00023274"/>
    </source>
</evidence>
<dbReference type="GO" id="GO:0017148">
    <property type="term" value="P:negative regulation of translation"/>
    <property type="evidence" value="ECO:0007669"/>
    <property type="project" value="TreeGrafter"/>
</dbReference>
<evidence type="ECO:0000313" key="4">
    <source>
        <dbReference type="Proteomes" id="UP000230136"/>
    </source>
</evidence>
<keyword evidence="2" id="KW-0687">Ribonucleoprotein</keyword>
<dbReference type="InterPro" id="IPR005822">
    <property type="entry name" value="Ribosomal_uL13"/>
</dbReference>
<name>A0A2M8DQR2_9BACT</name>
<proteinExistence type="predicted"/>
<evidence type="ECO:0000313" key="3">
    <source>
        <dbReference type="EMBL" id="PJC01458.1"/>
    </source>
</evidence>
<reference evidence="4" key="1">
    <citation type="submission" date="2017-09" db="EMBL/GenBank/DDBJ databases">
        <title>Depth-based differentiation of microbial function through sediment-hosted aquifers and enrichment of novel symbionts in the deep terrestrial subsurface.</title>
        <authorList>
            <person name="Probst A.J."/>
            <person name="Ladd B."/>
            <person name="Jarett J.K."/>
            <person name="Geller-Mcgrath D.E."/>
            <person name="Sieber C.M.K."/>
            <person name="Emerson J.B."/>
            <person name="Anantharaman K."/>
            <person name="Thomas B.C."/>
            <person name="Malmstrom R."/>
            <person name="Stieglmeier M."/>
            <person name="Klingl A."/>
            <person name="Woyke T."/>
            <person name="Ryan C.M."/>
            <person name="Banfield J.F."/>
        </authorList>
    </citation>
    <scope>NUCLEOTIDE SEQUENCE [LARGE SCALE GENOMIC DNA]</scope>
</reference>
<evidence type="ECO:0000256" key="1">
    <source>
        <dbReference type="ARBA" id="ARBA00022980"/>
    </source>
</evidence>
<gene>
    <name evidence="3" type="ORF">CO073_03435</name>
</gene>
<protein>
    <submittedName>
        <fullName evidence="3">50S ribosomal protein L13</fullName>
    </submittedName>
</protein>
<dbReference type="InterPro" id="IPR036899">
    <property type="entry name" value="Ribosomal_uL13_sf"/>
</dbReference>
<dbReference type="EMBL" id="PFSY01000159">
    <property type="protein sequence ID" value="PJC01458.1"/>
    <property type="molecule type" value="Genomic_DNA"/>
</dbReference>
<dbReference type="GO" id="GO:1990904">
    <property type="term" value="C:ribonucleoprotein complex"/>
    <property type="evidence" value="ECO:0007669"/>
    <property type="project" value="UniProtKB-KW"/>
</dbReference>
<organism evidence="3 4">
    <name type="scientific">Candidatus Komeilibacteria bacterium CG_4_9_14_0_8_um_filter_36_9</name>
    <dbReference type="NCBI Taxonomy" id="1974473"/>
    <lineage>
        <taxon>Bacteria</taxon>
        <taxon>Candidatus Komeiliibacteriota</taxon>
    </lineage>
</organism>
<sequence>GNKLETKIYYRNTGYIGNLKSTKLSEYMATRPDFIFKKIVRNMLPDNRLRVARLKRLTFKK</sequence>
<dbReference type="GO" id="GO:0003729">
    <property type="term" value="F:mRNA binding"/>
    <property type="evidence" value="ECO:0007669"/>
    <property type="project" value="TreeGrafter"/>
</dbReference>
<keyword evidence="1 3" id="KW-0689">Ribosomal protein</keyword>
<feature type="non-terminal residue" evidence="3">
    <location>
        <position position="1"/>
    </location>
</feature>
<dbReference type="AlphaFoldDB" id="A0A2M8DQR2"/>